<dbReference type="EMBL" id="RPFW01000004">
    <property type="protein sequence ID" value="TVZ03580.1"/>
    <property type="molecule type" value="Genomic_DNA"/>
</dbReference>
<sequence length="316" mass="36238">MTEPVAGGKITETEIGRYRSTRGLDYESVPWKLWEKSKKLFWDPADIDFSQDAIDWQEMTDEERTLVAMSARGFMVGEEAVTLDIVPLLRCMSDLGRLEDTMYLAMFTMEEAKHTEMFRRWFDAVGMDPASLDDLVRAQQAALGDRRTGIFDGALTRVMRRLDTDRSPQAILDASIIYNQFVEGVLAIAGYQRWEETFRRLGKLPGLEAGLKLTQRDERRHIAYGTYLGRRLLAENPDLWEWFEQRWAKLSASLTGGYSPDVTDEQSPEMAILAERYRRLSKRRLEALAVARTMSTAEVDTSAVESFEPEELQHVS</sequence>
<evidence type="ECO:0000313" key="3">
    <source>
        <dbReference type="Proteomes" id="UP000460272"/>
    </source>
</evidence>
<evidence type="ECO:0000256" key="1">
    <source>
        <dbReference type="ARBA" id="ARBA00001962"/>
    </source>
</evidence>
<dbReference type="GO" id="GO:0016491">
    <property type="term" value="F:oxidoreductase activity"/>
    <property type="evidence" value="ECO:0007669"/>
    <property type="project" value="InterPro"/>
</dbReference>
<dbReference type="Proteomes" id="UP000460272">
    <property type="component" value="Unassembled WGS sequence"/>
</dbReference>
<dbReference type="InterPro" id="IPR009078">
    <property type="entry name" value="Ferritin-like_SF"/>
</dbReference>
<comment type="cofactor">
    <cofactor evidence="1">
        <name>Fe cation</name>
        <dbReference type="ChEBI" id="CHEBI:24875"/>
    </cofactor>
</comment>
<dbReference type="SUPFAM" id="SSF47240">
    <property type="entry name" value="Ferritin-like"/>
    <property type="match status" value="1"/>
</dbReference>
<dbReference type="Gene3D" id="1.10.620.20">
    <property type="entry name" value="Ribonucleotide Reductase, subunit A"/>
    <property type="match status" value="1"/>
</dbReference>
<evidence type="ECO:0000313" key="2">
    <source>
        <dbReference type="EMBL" id="TVZ03580.1"/>
    </source>
</evidence>
<dbReference type="RefSeq" id="WP_145856483.1">
    <property type="nucleotide sequence ID" value="NZ_RPFW01000004.1"/>
</dbReference>
<comment type="caution">
    <text evidence="2">The sequence shown here is derived from an EMBL/GenBank/DDBJ whole genome shotgun (WGS) entry which is preliminary data.</text>
</comment>
<keyword evidence="3" id="KW-1185">Reference proteome</keyword>
<protein>
    <submittedName>
        <fullName evidence="2">R2-like ligand-binding oxidase</fullName>
    </submittedName>
</protein>
<organism evidence="2 3">
    <name type="scientific">Trebonia kvetii</name>
    <dbReference type="NCBI Taxonomy" id="2480626"/>
    <lineage>
        <taxon>Bacteria</taxon>
        <taxon>Bacillati</taxon>
        <taxon>Actinomycetota</taxon>
        <taxon>Actinomycetes</taxon>
        <taxon>Streptosporangiales</taxon>
        <taxon>Treboniaceae</taxon>
        <taxon>Trebonia</taxon>
    </lineage>
</organism>
<dbReference type="NCBIfam" id="NF006200">
    <property type="entry name" value="PRK08326.1-3"/>
    <property type="match status" value="1"/>
</dbReference>
<dbReference type="GO" id="GO:0009263">
    <property type="term" value="P:deoxyribonucleotide biosynthetic process"/>
    <property type="evidence" value="ECO:0007669"/>
    <property type="project" value="InterPro"/>
</dbReference>
<dbReference type="InterPro" id="IPR012348">
    <property type="entry name" value="RNR-like"/>
</dbReference>
<reference evidence="2 3" key="1">
    <citation type="submission" date="2018-11" db="EMBL/GenBank/DDBJ databases">
        <title>Trebonia kvetii gen.nov., sp.nov., a novel acidophilic actinobacterium, and proposal of the new actinobacterial family Treboniaceae fam. nov.</title>
        <authorList>
            <person name="Rapoport D."/>
            <person name="Sagova-Mareckova M."/>
            <person name="Sedlacek I."/>
            <person name="Provaznik J."/>
            <person name="Kralova S."/>
            <person name="Pavlinic D."/>
            <person name="Benes V."/>
            <person name="Kopecky J."/>
        </authorList>
    </citation>
    <scope>NUCLEOTIDE SEQUENCE [LARGE SCALE GENOMIC DNA]</scope>
    <source>
        <strain evidence="2 3">15Tr583</strain>
    </source>
</reference>
<dbReference type="InterPro" id="IPR000358">
    <property type="entry name" value="RNR_small_fam"/>
</dbReference>
<proteinExistence type="predicted"/>
<accession>A0A6P2BXE6</accession>
<dbReference type="AlphaFoldDB" id="A0A6P2BXE6"/>
<dbReference type="Pfam" id="PF00268">
    <property type="entry name" value="Ribonuc_red_sm"/>
    <property type="match status" value="1"/>
</dbReference>
<dbReference type="OrthoDB" id="5489780at2"/>
<gene>
    <name evidence="2" type="ORF">EAS64_24745</name>
</gene>
<name>A0A6P2BXE6_9ACTN</name>